<evidence type="ECO:0008006" key="4">
    <source>
        <dbReference type="Google" id="ProtNLM"/>
    </source>
</evidence>
<dbReference type="SMART" id="SM00671">
    <property type="entry name" value="SEL1"/>
    <property type="match status" value="4"/>
</dbReference>
<dbReference type="SUPFAM" id="SSF81901">
    <property type="entry name" value="HCP-like"/>
    <property type="match status" value="1"/>
</dbReference>
<feature type="chain" id="PRO_5007067449" description="Sel1 repeat family protein" evidence="1">
    <location>
        <begin position="27"/>
        <end position="227"/>
    </location>
</feature>
<dbReference type="Gene3D" id="1.25.40.10">
    <property type="entry name" value="Tetratricopeptide repeat domain"/>
    <property type="match status" value="1"/>
</dbReference>
<reference evidence="3" key="1">
    <citation type="submission" date="2016-02" db="EMBL/GenBank/DDBJ databases">
        <authorList>
            <person name="Holder M.E."/>
            <person name="Ajami N.J."/>
            <person name="Petrosino J.F."/>
        </authorList>
    </citation>
    <scope>NUCLEOTIDE SEQUENCE [LARGE SCALE GENOMIC DNA]</scope>
    <source>
        <strain evidence="3">CCUG 45958</strain>
    </source>
</reference>
<dbReference type="STRING" id="44742.AXF13_03905"/>
<dbReference type="EMBL" id="CP014229">
    <property type="protein sequence ID" value="AMD89323.1"/>
    <property type="molecule type" value="Genomic_DNA"/>
</dbReference>
<sequence length="227" mass="24560">MKKYCLAALLAAVLSFACGATSLVQAAPAATSAATDKILQEAWTAYNIGEYKKTLRLIQPLAGDGNPRAQVMLGRCYENGLGVPQDLAVAAQWYQLAAEQNYSEAQVLLAYCYEVGAGVPKDPRAVVTLMTRAANSGNAEAQFNLALYYSQGMYQTAKDQKESFRWAKLAADQGYAQAERFVGACYEYGIGVPANPAEAALWYNRAAAQGLAKDGNVFNRVREYPMP</sequence>
<dbReference type="PANTHER" id="PTHR45011:SF1">
    <property type="entry name" value="DAP3-BINDING CELL DEATH ENHANCER 1"/>
    <property type="match status" value="1"/>
</dbReference>
<organism evidence="2 3">
    <name type="scientific">Desulfovibrio fairfieldensis</name>
    <dbReference type="NCBI Taxonomy" id="44742"/>
    <lineage>
        <taxon>Bacteria</taxon>
        <taxon>Pseudomonadati</taxon>
        <taxon>Thermodesulfobacteriota</taxon>
        <taxon>Desulfovibrionia</taxon>
        <taxon>Desulfovibrionales</taxon>
        <taxon>Desulfovibrionaceae</taxon>
        <taxon>Desulfovibrio</taxon>
    </lineage>
</organism>
<dbReference type="InterPro" id="IPR052748">
    <property type="entry name" value="ISR_Activator"/>
</dbReference>
<dbReference type="PANTHER" id="PTHR45011">
    <property type="entry name" value="DAP3-BINDING CELL DEATH ENHANCER 1"/>
    <property type="match status" value="1"/>
</dbReference>
<proteinExistence type="predicted"/>
<feature type="signal peptide" evidence="1">
    <location>
        <begin position="1"/>
        <end position="26"/>
    </location>
</feature>
<dbReference type="RefSeq" id="WP_062251717.1">
    <property type="nucleotide sequence ID" value="NZ_CP014229.1"/>
</dbReference>
<keyword evidence="3" id="KW-1185">Reference proteome</keyword>
<dbReference type="AlphaFoldDB" id="A0A0X8JJ54"/>
<dbReference type="InterPro" id="IPR006597">
    <property type="entry name" value="Sel1-like"/>
</dbReference>
<dbReference type="Pfam" id="PF08238">
    <property type="entry name" value="Sel1"/>
    <property type="match status" value="4"/>
</dbReference>
<evidence type="ECO:0000313" key="3">
    <source>
        <dbReference type="Proteomes" id="UP000069241"/>
    </source>
</evidence>
<gene>
    <name evidence="2" type="ORF">AXF13_03905</name>
</gene>
<dbReference type="KEGG" id="dfi:AXF13_03905"/>
<evidence type="ECO:0000256" key="1">
    <source>
        <dbReference type="SAM" id="SignalP"/>
    </source>
</evidence>
<name>A0A0X8JJ54_9BACT</name>
<evidence type="ECO:0000313" key="2">
    <source>
        <dbReference type="EMBL" id="AMD89323.1"/>
    </source>
</evidence>
<protein>
    <recommendedName>
        <fullName evidence="4">Sel1 repeat family protein</fullName>
    </recommendedName>
</protein>
<keyword evidence="1" id="KW-0732">Signal</keyword>
<dbReference type="InterPro" id="IPR011990">
    <property type="entry name" value="TPR-like_helical_dom_sf"/>
</dbReference>
<accession>A0A0X8JJ54</accession>
<dbReference type="PROSITE" id="PS51257">
    <property type="entry name" value="PROKAR_LIPOPROTEIN"/>
    <property type="match status" value="1"/>
</dbReference>
<dbReference type="Proteomes" id="UP000069241">
    <property type="component" value="Chromosome"/>
</dbReference>